<gene>
    <name evidence="1" type="ORF">PsorP6_016182</name>
</gene>
<dbReference type="Proteomes" id="UP001163321">
    <property type="component" value="Chromosome 8"/>
</dbReference>
<evidence type="ECO:0000313" key="1">
    <source>
        <dbReference type="EMBL" id="KAI9908319.1"/>
    </source>
</evidence>
<protein>
    <submittedName>
        <fullName evidence="1">Uncharacterized protein</fullName>
    </submittedName>
</protein>
<sequence length="90" mass="9915">MLELFFQKANTGNVLRLYRYGLVRLLAPAVCPDGSAEGGSMHCPLKVDVGETMRIITAVHFVISPKLHMIMRGTILGTATTHELGKYNIE</sequence>
<keyword evidence="2" id="KW-1185">Reference proteome</keyword>
<reference evidence="1 2" key="1">
    <citation type="journal article" date="2022" name="bioRxiv">
        <title>The genome of the oomycete Peronosclerospora sorghi, a cosmopolitan pathogen of maize and sorghum, is inflated with dispersed pseudogenes.</title>
        <authorList>
            <person name="Fletcher K."/>
            <person name="Martin F."/>
            <person name="Isakeit T."/>
            <person name="Cavanaugh K."/>
            <person name="Magill C."/>
            <person name="Michelmore R."/>
        </authorList>
    </citation>
    <scope>NUCLEOTIDE SEQUENCE [LARGE SCALE GENOMIC DNA]</scope>
    <source>
        <strain evidence="1">P6</strain>
    </source>
</reference>
<comment type="caution">
    <text evidence="1">The sequence shown here is derived from an EMBL/GenBank/DDBJ whole genome shotgun (WGS) entry which is preliminary data.</text>
</comment>
<evidence type="ECO:0000313" key="2">
    <source>
        <dbReference type="Proteomes" id="UP001163321"/>
    </source>
</evidence>
<name>A0ACC0VPB9_9STRA</name>
<organism evidence="1 2">
    <name type="scientific">Peronosclerospora sorghi</name>
    <dbReference type="NCBI Taxonomy" id="230839"/>
    <lineage>
        <taxon>Eukaryota</taxon>
        <taxon>Sar</taxon>
        <taxon>Stramenopiles</taxon>
        <taxon>Oomycota</taxon>
        <taxon>Peronosporomycetes</taxon>
        <taxon>Peronosporales</taxon>
        <taxon>Peronosporaceae</taxon>
        <taxon>Peronosclerospora</taxon>
    </lineage>
</organism>
<proteinExistence type="predicted"/>
<accession>A0ACC0VPB9</accession>
<dbReference type="EMBL" id="CM047587">
    <property type="protein sequence ID" value="KAI9908319.1"/>
    <property type="molecule type" value="Genomic_DNA"/>
</dbReference>